<evidence type="ECO:0000259" key="4">
    <source>
        <dbReference type="Pfam" id="PF03486"/>
    </source>
</evidence>
<dbReference type="InterPro" id="IPR036188">
    <property type="entry name" value="FAD/NAD-bd_sf"/>
</dbReference>
<dbReference type="Gene3D" id="3.50.50.60">
    <property type="entry name" value="FAD/NAD(P)-binding domain"/>
    <property type="match status" value="1"/>
</dbReference>
<dbReference type="PANTHER" id="PTHR42887">
    <property type="entry name" value="OS12G0638800 PROTEIN"/>
    <property type="match status" value="1"/>
</dbReference>
<dbReference type="Proteomes" id="UP000051841">
    <property type="component" value="Unassembled WGS sequence"/>
</dbReference>
<evidence type="ECO:0000259" key="5">
    <source>
        <dbReference type="Pfam" id="PF22780"/>
    </source>
</evidence>
<dbReference type="Pfam" id="PF22780">
    <property type="entry name" value="HI0933_like_1st"/>
    <property type="match status" value="1"/>
</dbReference>
<keyword evidence="3" id="KW-0274">FAD</keyword>
<dbReference type="EMBL" id="JQBL01000037">
    <property type="protein sequence ID" value="KRN47660.1"/>
    <property type="molecule type" value="Genomic_DNA"/>
</dbReference>
<evidence type="ECO:0000313" key="7">
    <source>
        <dbReference type="Proteomes" id="UP000051841"/>
    </source>
</evidence>
<comment type="caution">
    <text evidence="6">The sequence shown here is derived from an EMBL/GenBank/DDBJ whole genome shotgun (WGS) entry which is preliminary data.</text>
</comment>
<proteinExistence type="predicted"/>
<evidence type="ECO:0000256" key="3">
    <source>
        <dbReference type="ARBA" id="ARBA00022827"/>
    </source>
</evidence>
<feature type="domain" description="RsdA/BaiN/AoA(So)-like insert" evidence="5">
    <location>
        <begin position="200"/>
        <end position="276"/>
    </location>
</feature>
<dbReference type="PANTHER" id="PTHR42887:SF2">
    <property type="entry name" value="OS12G0638800 PROTEIN"/>
    <property type="match status" value="1"/>
</dbReference>
<organism evidence="6 7">
    <name type="scientific">Kandleria vitulina DSM 20405</name>
    <dbReference type="NCBI Taxonomy" id="1410657"/>
    <lineage>
        <taxon>Bacteria</taxon>
        <taxon>Bacillati</taxon>
        <taxon>Bacillota</taxon>
        <taxon>Erysipelotrichia</taxon>
        <taxon>Erysipelotrichales</taxon>
        <taxon>Coprobacillaceae</taxon>
        <taxon>Kandleria</taxon>
    </lineage>
</organism>
<dbReference type="AlphaFoldDB" id="A0A0R2HCA9"/>
<dbReference type="SUPFAM" id="SSF51905">
    <property type="entry name" value="FAD/NAD(P)-binding domain"/>
    <property type="match status" value="1"/>
</dbReference>
<sequence>MVSVIEMRKIIIVGAGASGVYLSILLKQSHPSLDVIVLEANKTPLKKLLATGNGRCNLSNKEMNISHYEGDQLDLVKDIVEDFNMEEAMKSLGLYTKYMGNLLYPRSEQAKSVKNILMSHAENLGVVFLYEQKVEDIYYDGTYHIKTETSHYHSDGVVLAMGTPAGKLSTMDDRQKILRHLDLSMKKMTPSLTQMITHPVYKQLKGVRVKGHFTLEKDGRILREEDGELLFTQYGVSGIAVMQLSRCYEEGCRLHIDMMKEYTKEELKDIIDSLQELEHPYDGLVPYQISALLEKTKPLPFLKDLTLEVKELREAQYAQVMSGGILLENVNSSLESKKYPHLYAMGELLNVTGDCGGYNLHFALACAKRIARDLKE</sequence>
<evidence type="ECO:0000313" key="6">
    <source>
        <dbReference type="EMBL" id="KRN47660.1"/>
    </source>
</evidence>
<dbReference type="Gene3D" id="2.40.30.10">
    <property type="entry name" value="Translation factors"/>
    <property type="match status" value="1"/>
</dbReference>
<dbReference type="SUPFAM" id="SSF160996">
    <property type="entry name" value="HI0933 insert domain-like"/>
    <property type="match status" value="1"/>
</dbReference>
<evidence type="ECO:0000256" key="1">
    <source>
        <dbReference type="ARBA" id="ARBA00001974"/>
    </source>
</evidence>
<dbReference type="InterPro" id="IPR055178">
    <property type="entry name" value="RsdA/BaiN/AoA(So)-like_dom"/>
</dbReference>
<keyword evidence="2" id="KW-0285">Flavoprotein</keyword>
<keyword evidence="7" id="KW-1185">Reference proteome</keyword>
<feature type="domain" description="RsdA/BaiN/AoA(So)-like Rossmann fold-like" evidence="4">
    <location>
        <begin position="9"/>
        <end position="370"/>
    </location>
</feature>
<reference evidence="6 7" key="1">
    <citation type="journal article" date="2015" name="Genome Announc.">
        <title>Expanding the biotechnology potential of lactobacilli through comparative genomics of 213 strains and associated genera.</title>
        <authorList>
            <person name="Sun Z."/>
            <person name="Harris H.M."/>
            <person name="McCann A."/>
            <person name="Guo C."/>
            <person name="Argimon S."/>
            <person name="Zhang W."/>
            <person name="Yang X."/>
            <person name="Jeffery I.B."/>
            <person name="Cooney J.C."/>
            <person name="Kagawa T.F."/>
            <person name="Liu W."/>
            <person name="Song Y."/>
            <person name="Salvetti E."/>
            <person name="Wrobel A."/>
            <person name="Rasinkangas P."/>
            <person name="Parkhill J."/>
            <person name="Rea M.C."/>
            <person name="O'Sullivan O."/>
            <person name="Ritari J."/>
            <person name="Douillard F.P."/>
            <person name="Paul Ross R."/>
            <person name="Yang R."/>
            <person name="Briner A.E."/>
            <person name="Felis G.E."/>
            <person name="de Vos W.M."/>
            <person name="Barrangou R."/>
            <person name="Klaenhammer T.R."/>
            <person name="Caufield P.W."/>
            <person name="Cui Y."/>
            <person name="Zhang H."/>
            <person name="O'Toole P.W."/>
        </authorList>
    </citation>
    <scope>NUCLEOTIDE SEQUENCE [LARGE SCALE GENOMIC DNA]</scope>
    <source>
        <strain evidence="6 7">DSM 20405</strain>
    </source>
</reference>
<dbReference type="PATRIC" id="fig|1410657.5.peg.1406"/>
<dbReference type="InterPro" id="IPR057661">
    <property type="entry name" value="RsdA/BaiN/AoA(So)_Rossmann"/>
</dbReference>
<dbReference type="InterPro" id="IPR004792">
    <property type="entry name" value="BaiN-like"/>
</dbReference>
<name>A0A0R2HCA9_9FIRM</name>
<protein>
    <recommendedName>
        <fullName evidence="8">Aminoacetone oxidase family FAD-binding enzyme</fullName>
    </recommendedName>
</protein>
<evidence type="ECO:0008006" key="8">
    <source>
        <dbReference type="Google" id="ProtNLM"/>
    </source>
</evidence>
<accession>A0A0R2HCA9</accession>
<gene>
    <name evidence="6" type="ORF">IV49_GL001357</name>
</gene>
<comment type="cofactor">
    <cofactor evidence="1">
        <name>FAD</name>
        <dbReference type="ChEBI" id="CHEBI:57692"/>
    </cofactor>
</comment>
<dbReference type="InterPro" id="IPR023166">
    <property type="entry name" value="BaiN-like_dom_sf"/>
</dbReference>
<dbReference type="Gene3D" id="1.10.8.260">
    <property type="entry name" value="HI0933 insert domain-like"/>
    <property type="match status" value="1"/>
</dbReference>
<evidence type="ECO:0000256" key="2">
    <source>
        <dbReference type="ARBA" id="ARBA00022630"/>
    </source>
</evidence>
<dbReference type="Pfam" id="PF03486">
    <property type="entry name" value="HI0933_like"/>
    <property type="match status" value="1"/>
</dbReference>